<evidence type="ECO:0000313" key="2">
    <source>
        <dbReference type="EMBL" id="MBR9651932.1"/>
    </source>
</evidence>
<organism evidence="2 3">
    <name type="scientific">Thalassovita aquimarina</name>
    <dbReference type="NCBI Taxonomy" id="2785917"/>
    <lineage>
        <taxon>Bacteria</taxon>
        <taxon>Pseudomonadati</taxon>
        <taxon>Pseudomonadota</taxon>
        <taxon>Alphaproteobacteria</taxon>
        <taxon>Rhodobacterales</taxon>
        <taxon>Roseobacteraceae</taxon>
        <taxon>Thalassovita</taxon>
    </lineage>
</organism>
<dbReference type="EMBL" id="JADMKU010000010">
    <property type="protein sequence ID" value="MBR9651932.1"/>
    <property type="molecule type" value="Genomic_DNA"/>
</dbReference>
<evidence type="ECO:0000313" key="3">
    <source>
        <dbReference type="Proteomes" id="UP001195941"/>
    </source>
</evidence>
<evidence type="ECO:0000256" key="1">
    <source>
        <dbReference type="SAM" id="Phobius"/>
    </source>
</evidence>
<dbReference type="Proteomes" id="UP001195941">
    <property type="component" value="Unassembled WGS sequence"/>
</dbReference>
<gene>
    <name evidence="2" type="ORF">IT775_12450</name>
</gene>
<feature type="transmembrane region" description="Helical" evidence="1">
    <location>
        <begin position="85"/>
        <end position="105"/>
    </location>
</feature>
<dbReference type="RefSeq" id="WP_212701447.1">
    <property type="nucleotide sequence ID" value="NZ_JADMKU010000010.1"/>
</dbReference>
<proteinExistence type="predicted"/>
<name>A0ABS5HSH7_9RHOB</name>
<feature type="transmembrane region" description="Helical" evidence="1">
    <location>
        <begin position="54"/>
        <end position="79"/>
    </location>
</feature>
<keyword evidence="1" id="KW-1133">Transmembrane helix</keyword>
<protein>
    <submittedName>
        <fullName evidence="2">Uncharacterized protein</fullName>
    </submittedName>
</protein>
<comment type="caution">
    <text evidence="2">The sequence shown here is derived from an EMBL/GenBank/DDBJ whole genome shotgun (WGS) entry which is preliminary data.</text>
</comment>
<feature type="transmembrane region" description="Helical" evidence="1">
    <location>
        <begin position="20"/>
        <end position="42"/>
    </location>
</feature>
<keyword evidence="3" id="KW-1185">Reference proteome</keyword>
<sequence length="122" mass="12983">MKMDIIGSASAGFFAVAGSWLAAHGSSVTMLIMAVLGAFLSVMDLDEWGWRKAVTLALFNTLVGTFGGPILLFFVGMSLSQMPPGALVLIPFLMGWTSHSFFAELRDPIAKMLARTVGGRGQ</sequence>
<keyword evidence="1" id="KW-0472">Membrane</keyword>
<accession>A0ABS5HSH7</accession>
<keyword evidence="1" id="KW-0812">Transmembrane</keyword>
<reference evidence="2 3" key="1">
    <citation type="journal article" date="2021" name="Arch. Microbiol.">
        <title>Thalassobius aquimarinus sp. nov., isolated from the Sea of Japan seashore.</title>
        <authorList>
            <person name="Kurilenko V.V."/>
            <person name="Romanenko L.A."/>
            <person name="Chernysheva N.Y."/>
            <person name="Velansky P.V."/>
            <person name="Tekutyeva L.A."/>
            <person name="Isaeva M.P."/>
            <person name="Mikhailov V.V."/>
        </authorList>
    </citation>
    <scope>NUCLEOTIDE SEQUENCE [LARGE SCALE GENOMIC DNA]</scope>
    <source>
        <strain evidence="2 3">KMM 8518</strain>
    </source>
</reference>